<keyword evidence="3" id="KW-1185">Reference proteome</keyword>
<accession>A0A917CXV9</accession>
<feature type="transmembrane region" description="Helical" evidence="1">
    <location>
        <begin position="151"/>
        <end position="171"/>
    </location>
</feature>
<protein>
    <submittedName>
        <fullName evidence="2">Uncharacterized protein</fullName>
    </submittedName>
</protein>
<evidence type="ECO:0000313" key="2">
    <source>
        <dbReference type="EMBL" id="GGG01502.1"/>
    </source>
</evidence>
<feature type="transmembrane region" description="Helical" evidence="1">
    <location>
        <begin position="20"/>
        <end position="37"/>
    </location>
</feature>
<feature type="transmembrane region" description="Helical" evidence="1">
    <location>
        <begin position="49"/>
        <end position="69"/>
    </location>
</feature>
<keyword evidence="1" id="KW-0472">Membrane</keyword>
<evidence type="ECO:0000313" key="3">
    <source>
        <dbReference type="Proteomes" id="UP000654257"/>
    </source>
</evidence>
<organism evidence="2 3">
    <name type="scientific">Rhodococcoides trifolii</name>
    <dbReference type="NCBI Taxonomy" id="908250"/>
    <lineage>
        <taxon>Bacteria</taxon>
        <taxon>Bacillati</taxon>
        <taxon>Actinomycetota</taxon>
        <taxon>Actinomycetes</taxon>
        <taxon>Mycobacteriales</taxon>
        <taxon>Nocardiaceae</taxon>
        <taxon>Rhodococcoides</taxon>
    </lineage>
</organism>
<comment type="caution">
    <text evidence="2">The sequence shown here is derived from an EMBL/GenBank/DDBJ whole genome shotgun (WGS) entry which is preliminary data.</text>
</comment>
<keyword evidence="1" id="KW-0812">Transmembrane</keyword>
<keyword evidence="1" id="KW-1133">Transmembrane helix</keyword>
<dbReference type="RefSeq" id="WP_188544141.1">
    <property type="nucleotide sequence ID" value="NZ_BMCU01000002.1"/>
</dbReference>
<gene>
    <name evidence="2" type="ORF">GCM10007304_14370</name>
</gene>
<name>A0A917CXV9_9NOCA</name>
<feature type="transmembrane region" description="Helical" evidence="1">
    <location>
        <begin position="81"/>
        <end position="99"/>
    </location>
</feature>
<proteinExistence type="predicted"/>
<dbReference type="Proteomes" id="UP000654257">
    <property type="component" value="Unassembled WGS sequence"/>
</dbReference>
<feature type="transmembrane region" description="Helical" evidence="1">
    <location>
        <begin position="119"/>
        <end position="145"/>
    </location>
</feature>
<evidence type="ECO:0000256" key="1">
    <source>
        <dbReference type="SAM" id="Phobius"/>
    </source>
</evidence>
<dbReference type="AlphaFoldDB" id="A0A917CXV9"/>
<reference evidence="2" key="2">
    <citation type="submission" date="2020-09" db="EMBL/GenBank/DDBJ databases">
        <authorList>
            <person name="Sun Q."/>
            <person name="Sedlacek I."/>
        </authorList>
    </citation>
    <scope>NUCLEOTIDE SEQUENCE</scope>
    <source>
        <strain evidence="2">CCM 7905</strain>
    </source>
</reference>
<reference evidence="2" key="1">
    <citation type="journal article" date="2014" name="Int. J. Syst. Evol. Microbiol.">
        <title>Complete genome sequence of Corynebacterium casei LMG S-19264T (=DSM 44701T), isolated from a smear-ripened cheese.</title>
        <authorList>
            <consortium name="US DOE Joint Genome Institute (JGI-PGF)"/>
            <person name="Walter F."/>
            <person name="Albersmeier A."/>
            <person name="Kalinowski J."/>
            <person name="Ruckert C."/>
        </authorList>
    </citation>
    <scope>NUCLEOTIDE SEQUENCE</scope>
    <source>
        <strain evidence="2">CCM 7905</strain>
    </source>
</reference>
<sequence length="186" mass="19932">MQILVSFAPWIVYAILESTVSWTLSLAGALAVTLAVLAYKYRSAQPVDFLSIGGVVFFVVMLAASPLLGQGTVEAYTQTLSHGWIALLMWGSIAARTPFTEVFARGEAPAEMIDTPEFLRFNCIISAMWAASFTVGTAVLVVLQWNGVDSGTFVVIAASIAVPIVAMKRYIDSVTADDEMQEAVSA</sequence>
<dbReference type="EMBL" id="BMCU01000002">
    <property type="protein sequence ID" value="GGG01502.1"/>
    <property type="molecule type" value="Genomic_DNA"/>
</dbReference>